<dbReference type="InParanoid" id="B9TQ44"/>
<keyword evidence="3" id="KW-1185">Reference proteome</keyword>
<name>B9TQ44_RICCO</name>
<accession>B9TQ44</accession>
<protein>
    <submittedName>
        <fullName evidence="2">Uncharacterized protein</fullName>
    </submittedName>
</protein>
<gene>
    <name evidence="2" type="ORF">RCOM_2148430</name>
</gene>
<evidence type="ECO:0000256" key="1">
    <source>
        <dbReference type="SAM" id="MobiDB-lite"/>
    </source>
</evidence>
<organism evidence="2 3">
    <name type="scientific">Ricinus communis</name>
    <name type="common">Castor bean</name>
    <dbReference type="NCBI Taxonomy" id="3988"/>
    <lineage>
        <taxon>Eukaryota</taxon>
        <taxon>Viridiplantae</taxon>
        <taxon>Streptophyta</taxon>
        <taxon>Embryophyta</taxon>
        <taxon>Tracheophyta</taxon>
        <taxon>Spermatophyta</taxon>
        <taxon>Magnoliopsida</taxon>
        <taxon>eudicotyledons</taxon>
        <taxon>Gunneridae</taxon>
        <taxon>Pentapetalae</taxon>
        <taxon>rosids</taxon>
        <taxon>fabids</taxon>
        <taxon>Malpighiales</taxon>
        <taxon>Euphorbiaceae</taxon>
        <taxon>Acalyphoideae</taxon>
        <taxon>Acalypheae</taxon>
        <taxon>Ricinus</taxon>
    </lineage>
</organism>
<dbReference type="Proteomes" id="UP000008311">
    <property type="component" value="Unassembled WGS sequence"/>
</dbReference>
<sequence length="227" mass="24854">QERRGTLPVLRHRQRPADGGCRLRLPGQLADAGRGGGGQHDRRGQRLAGDHGQLPAAAQRAAGPARDARRDGRRRACQRAGHDRRAGPAVERGVRQDRPARRASEHPDHAGLEPRLGEPGEPAERPGHRPDRLRRGLDPPEQLHAGAAGDAEGLRQGQPAEPVRRALIAAASPASAPLPRPTERHRRPPLPNDLLRDAFPRCCPPPPARPPRRPRPMRWPRRRSAGC</sequence>
<dbReference type="AlphaFoldDB" id="B9TQ44"/>
<feature type="compositionally biased region" description="Basic and acidic residues" evidence="1">
    <location>
        <begin position="80"/>
        <end position="138"/>
    </location>
</feature>
<feature type="compositionally biased region" description="Low complexity" evidence="1">
    <location>
        <begin position="165"/>
        <end position="177"/>
    </location>
</feature>
<evidence type="ECO:0000313" key="2">
    <source>
        <dbReference type="EMBL" id="EEF22020.1"/>
    </source>
</evidence>
<reference evidence="3" key="1">
    <citation type="journal article" date="2010" name="Nat. Biotechnol.">
        <title>Draft genome sequence of the oilseed species Ricinus communis.</title>
        <authorList>
            <person name="Chan A.P."/>
            <person name="Crabtree J."/>
            <person name="Zhao Q."/>
            <person name="Lorenzi H."/>
            <person name="Orvis J."/>
            <person name="Puiu D."/>
            <person name="Melake-Berhan A."/>
            <person name="Jones K.M."/>
            <person name="Redman J."/>
            <person name="Chen G."/>
            <person name="Cahoon E.B."/>
            <person name="Gedil M."/>
            <person name="Stanke M."/>
            <person name="Haas B.J."/>
            <person name="Wortman J.R."/>
            <person name="Fraser-Liggett C.M."/>
            <person name="Ravel J."/>
            <person name="Rabinowicz P.D."/>
        </authorList>
    </citation>
    <scope>NUCLEOTIDE SEQUENCE [LARGE SCALE GENOMIC DNA]</scope>
    <source>
        <strain evidence="3">cv. Hale</strain>
    </source>
</reference>
<proteinExistence type="predicted"/>
<feature type="compositionally biased region" description="Low complexity" evidence="1">
    <location>
        <begin position="55"/>
        <end position="65"/>
    </location>
</feature>
<dbReference type="EMBL" id="EQ997900">
    <property type="protein sequence ID" value="EEF22020.1"/>
    <property type="molecule type" value="Genomic_DNA"/>
</dbReference>
<feature type="non-terminal residue" evidence="2">
    <location>
        <position position="1"/>
    </location>
</feature>
<feature type="region of interest" description="Disordered" evidence="1">
    <location>
        <begin position="1"/>
        <end position="227"/>
    </location>
</feature>
<evidence type="ECO:0000313" key="3">
    <source>
        <dbReference type="Proteomes" id="UP000008311"/>
    </source>
</evidence>
<feature type="compositionally biased region" description="Basic residues" evidence="1">
    <location>
        <begin position="210"/>
        <end position="227"/>
    </location>
</feature>